<organism evidence="1 2">
    <name type="scientific">Datura stramonium</name>
    <name type="common">Jimsonweed</name>
    <name type="synonym">Common thornapple</name>
    <dbReference type="NCBI Taxonomy" id="4076"/>
    <lineage>
        <taxon>Eukaryota</taxon>
        <taxon>Viridiplantae</taxon>
        <taxon>Streptophyta</taxon>
        <taxon>Embryophyta</taxon>
        <taxon>Tracheophyta</taxon>
        <taxon>Spermatophyta</taxon>
        <taxon>Magnoliopsida</taxon>
        <taxon>eudicotyledons</taxon>
        <taxon>Gunneridae</taxon>
        <taxon>Pentapetalae</taxon>
        <taxon>asterids</taxon>
        <taxon>lamiids</taxon>
        <taxon>Solanales</taxon>
        <taxon>Solanaceae</taxon>
        <taxon>Solanoideae</taxon>
        <taxon>Datureae</taxon>
        <taxon>Datura</taxon>
    </lineage>
</organism>
<comment type="caution">
    <text evidence="1">The sequence shown here is derived from an EMBL/GenBank/DDBJ whole genome shotgun (WGS) entry which is preliminary data.</text>
</comment>
<name>A0ABS8W2U2_DATST</name>
<keyword evidence="2" id="KW-1185">Reference proteome</keyword>
<evidence type="ECO:0000313" key="2">
    <source>
        <dbReference type="Proteomes" id="UP000823775"/>
    </source>
</evidence>
<sequence length="183" mass="19896">MAAVEVDKKDLKRRDTWLMKTLPSGWGCHLHVVRHLCHVCVVLLAATNVRSVMPERHWLGMTSAGCELDGVVGRVHGVDQDKADLSDGKAALIKQGRGQARHPAGHACKRCDDSRAQAGMPAMRWAPASCLVNISGSMRTPVTVGGSVWQAHARGGVRRESGTDPEILGMWLVSALYLWSLWG</sequence>
<protein>
    <submittedName>
        <fullName evidence="1">Uncharacterized protein</fullName>
    </submittedName>
</protein>
<proteinExistence type="predicted"/>
<gene>
    <name evidence="1" type="ORF">HAX54_041628</name>
</gene>
<reference evidence="1 2" key="1">
    <citation type="journal article" date="2021" name="BMC Genomics">
        <title>Datura genome reveals duplications of psychoactive alkaloid biosynthetic genes and high mutation rate following tissue culture.</title>
        <authorList>
            <person name="Rajewski A."/>
            <person name="Carter-House D."/>
            <person name="Stajich J."/>
            <person name="Litt A."/>
        </authorList>
    </citation>
    <scope>NUCLEOTIDE SEQUENCE [LARGE SCALE GENOMIC DNA]</scope>
    <source>
        <strain evidence="1">AR-01</strain>
    </source>
</reference>
<dbReference type="EMBL" id="JACEIK010006015">
    <property type="protein sequence ID" value="MCE2054909.1"/>
    <property type="molecule type" value="Genomic_DNA"/>
</dbReference>
<accession>A0ABS8W2U2</accession>
<evidence type="ECO:0000313" key="1">
    <source>
        <dbReference type="EMBL" id="MCE2054909.1"/>
    </source>
</evidence>
<dbReference type="Proteomes" id="UP000823775">
    <property type="component" value="Unassembled WGS sequence"/>
</dbReference>